<dbReference type="EMBL" id="SFCI01000149">
    <property type="protein sequence ID" value="TFY82039.1"/>
    <property type="molecule type" value="Genomic_DNA"/>
</dbReference>
<accession>A0A4Z0A7Y4</accession>
<gene>
    <name evidence="1" type="ORF">EWM64_g1973</name>
</gene>
<organism evidence="1 2">
    <name type="scientific">Hericium alpestre</name>
    <dbReference type="NCBI Taxonomy" id="135208"/>
    <lineage>
        <taxon>Eukaryota</taxon>
        <taxon>Fungi</taxon>
        <taxon>Dikarya</taxon>
        <taxon>Basidiomycota</taxon>
        <taxon>Agaricomycotina</taxon>
        <taxon>Agaricomycetes</taxon>
        <taxon>Russulales</taxon>
        <taxon>Hericiaceae</taxon>
        <taxon>Hericium</taxon>
    </lineage>
</organism>
<comment type="caution">
    <text evidence="1">The sequence shown here is derived from an EMBL/GenBank/DDBJ whole genome shotgun (WGS) entry which is preliminary data.</text>
</comment>
<dbReference type="Proteomes" id="UP000298061">
    <property type="component" value="Unassembled WGS sequence"/>
</dbReference>
<name>A0A4Z0A7Y4_9AGAM</name>
<reference evidence="1 2" key="1">
    <citation type="submission" date="2019-02" db="EMBL/GenBank/DDBJ databases">
        <title>Genome sequencing of the rare red list fungi Hericium alpestre (H. flagellum).</title>
        <authorList>
            <person name="Buettner E."/>
            <person name="Kellner H."/>
        </authorList>
    </citation>
    <scope>NUCLEOTIDE SEQUENCE [LARGE SCALE GENOMIC DNA]</scope>
    <source>
        <strain evidence="1 2">DSM 108284</strain>
    </source>
</reference>
<dbReference type="SUPFAM" id="SSF52047">
    <property type="entry name" value="RNI-like"/>
    <property type="match status" value="1"/>
</dbReference>
<protein>
    <recommendedName>
        <fullName evidence="3">F-box domain-containing protein</fullName>
    </recommendedName>
</protein>
<evidence type="ECO:0000313" key="1">
    <source>
        <dbReference type="EMBL" id="TFY82039.1"/>
    </source>
</evidence>
<sequence>MYDRGASEKRAIRTALVTKRYLVRVCKQWHVLAVPFLYESIYIGWWHVLPSLRDTLLESERRSREGPDDRPALGWWTLRLDVAIRTANTNVEKGFLNSPGYYALVDIIHCLPHLETFSSRWMPNFLEVGLAVGAPSPVAEALKQTCCASLRRIFWPDVSESPERIDGLLAALPSLVTLSHFDTPMRCPLYMPFPPTLEYLSLPNCAKFHVDPPGPPNPTLPCPSLRQISLHDYEQSDLICLHRFLAVQGATVSTVYIYIKHFRGTLRPSINILNHHCPNLQHLVTVFRKWMPFPDSTNLLTVTYLGLYLPDQGCDEDYRVIFTIDIAMHLRMYI</sequence>
<dbReference type="AlphaFoldDB" id="A0A4Z0A7Y4"/>
<evidence type="ECO:0000313" key="2">
    <source>
        <dbReference type="Proteomes" id="UP000298061"/>
    </source>
</evidence>
<proteinExistence type="predicted"/>
<keyword evidence="2" id="KW-1185">Reference proteome</keyword>
<dbReference type="OrthoDB" id="3256525at2759"/>
<evidence type="ECO:0008006" key="3">
    <source>
        <dbReference type="Google" id="ProtNLM"/>
    </source>
</evidence>